<dbReference type="STRING" id="1294142.CINTURNW_0467"/>
<dbReference type="PIRSF" id="PIRSF003180">
    <property type="entry name" value="DiGMPpdiest_YuxH"/>
    <property type="match status" value="1"/>
</dbReference>
<dbReference type="EMBL" id="APJA01000006">
    <property type="protein sequence ID" value="ERK32121.1"/>
    <property type="molecule type" value="Genomic_DNA"/>
</dbReference>
<dbReference type="PANTHER" id="PTHR33525:SF4">
    <property type="entry name" value="CYCLIC DI-GMP PHOSPHODIESTERASE CDGJ"/>
    <property type="match status" value="1"/>
</dbReference>
<gene>
    <name evidence="3" type="ORF">CINTURNW_0467</name>
</gene>
<dbReference type="eggNOG" id="COG3434">
    <property type="taxonomic scope" value="Bacteria"/>
</dbReference>
<dbReference type="PATRIC" id="fig|1294142.3.peg.446"/>
<dbReference type="SMART" id="SM00052">
    <property type="entry name" value="EAL"/>
    <property type="match status" value="1"/>
</dbReference>
<dbReference type="InterPro" id="IPR035919">
    <property type="entry name" value="EAL_sf"/>
</dbReference>
<dbReference type="InterPro" id="IPR014408">
    <property type="entry name" value="dGMP_Pdiesterase_EAL/HD-GYP"/>
</dbReference>
<feature type="domain" description="HDOD" evidence="2">
    <location>
        <begin position="198"/>
        <end position="386"/>
    </location>
</feature>
<dbReference type="SUPFAM" id="SSF141868">
    <property type="entry name" value="EAL domain-like"/>
    <property type="match status" value="1"/>
</dbReference>
<evidence type="ECO:0000259" key="2">
    <source>
        <dbReference type="PROSITE" id="PS51833"/>
    </source>
</evidence>
<name>U2NTE8_9CLOT</name>
<dbReference type="Gene3D" id="1.10.3210.10">
    <property type="entry name" value="Hypothetical protein af1432"/>
    <property type="match status" value="1"/>
</dbReference>
<comment type="caution">
    <text evidence="3">The sequence shown here is derived from an EMBL/GenBank/DDBJ whole genome shotgun (WGS) entry which is preliminary data.</text>
</comment>
<evidence type="ECO:0000259" key="1">
    <source>
        <dbReference type="PROSITE" id="PS50883"/>
    </source>
</evidence>
<dbReference type="RefSeq" id="WP_021800524.1">
    <property type="nucleotide sequence ID" value="NZ_KI273145.1"/>
</dbReference>
<dbReference type="Pfam" id="PF08668">
    <property type="entry name" value="HDOD"/>
    <property type="match status" value="1"/>
</dbReference>
<organism evidence="3 4">
    <name type="scientific">Clostridium intestinale URNW</name>
    <dbReference type="NCBI Taxonomy" id="1294142"/>
    <lineage>
        <taxon>Bacteria</taxon>
        <taxon>Bacillati</taxon>
        <taxon>Bacillota</taxon>
        <taxon>Clostridia</taxon>
        <taxon>Eubacteriales</taxon>
        <taxon>Clostridiaceae</taxon>
        <taxon>Clostridium</taxon>
    </lineage>
</organism>
<sequence>MDIFLARQPIFDKRNKIIAYELLFRTGMLNKYNSVDVDNATIEVIKNTLFNFGIEKIAKSKKVFINFTENILKSNILDLLSPEYVVVEILEDIEPTLEIINICRKLKEMKYTIALDDFVFHDKYKSLMEFVDIIKVDFRITKGEERKEVIKKIKNKNIKFLAEKVETIEEFNDAVKYGYSYFQGYYLSKPVVISGKKIPENKIIHMRLLEELNSKKFSLEKVEELIKKDISLSYKLLRIVNSAEFGLKYKITSIKQALSYTGEIQVKKWLYLVSIKAIGDDRPNFIIFESLARAKFGELVFLKTRFKKDSFNAYLTGMLSLVDVILEKPLDEILEEILVDTEVKSALIGEKNNKYGLLLLLILNYEEGKIDKIFELMEYFNISADELRSSYMEAIEWSHSNLNNKNLR</sequence>
<dbReference type="SUPFAM" id="SSF109604">
    <property type="entry name" value="HD-domain/PDEase-like"/>
    <property type="match status" value="1"/>
</dbReference>
<evidence type="ECO:0000313" key="4">
    <source>
        <dbReference type="Proteomes" id="UP000016721"/>
    </source>
</evidence>
<keyword evidence="4" id="KW-1185">Reference proteome</keyword>
<dbReference type="InterPro" id="IPR013976">
    <property type="entry name" value="HDOD"/>
</dbReference>
<evidence type="ECO:0008006" key="5">
    <source>
        <dbReference type="Google" id="ProtNLM"/>
    </source>
</evidence>
<dbReference type="AlphaFoldDB" id="U2NTE8"/>
<accession>U2NTE8</accession>
<dbReference type="InterPro" id="IPR001633">
    <property type="entry name" value="EAL_dom"/>
</dbReference>
<dbReference type="PROSITE" id="PS51833">
    <property type="entry name" value="HDOD"/>
    <property type="match status" value="1"/>
</dbReference>
<dbReference type="HOGENOM" id="CLU_044951_2_0_9"/>
<reference evidence="3 4" key="1">
    <citation type="journal article" date="2013" name="Genome Announc.">
        <title>Draft Genome Sequence of the Hydrogen- and Ethanol-Producing Bacterium Clostridium intestinale Strain URNW.</title>
        <authorList>
            <person name="Lal S."/>
            <person name="Ramachandran U."/>
            <person name="Zhang X."/>
            <person name="Sparling R."/>
            <person name="Levin D.B."/>
        </authorList>
    </citation>
    <scope>NUCLEOTIDE SEQUENCE [LARGE SCALE GENOMIC DNA]</scope>
    <source>
        <strain evidence="3 4">URNW</strain>
    </source>
</reference>
<dbReference type="Pfam" id="PF00563">
    <property type="entry name" value="EAL"/>
    <property type="match status" value="1"/>
</dbReference>
<proteinExistence type="predicted"/>
<dbReference type="OrthoDB" id="9804751at2"/>
<feature type="domain" description="EAL" evidence="1">
    <location>
        <begin position="1"/>
        <end position="204"/>
    </location>
</feature>
<evidence type="ECO:0000313" key="3">
    <source>
        <dbReference type="EMBL" id="ERK32121.1"/>
    </source>
</evidence>
<dbReference type="Proteomes" id="UP000016721">
    <property type="component" value="Unassembled WGS sequence"/>
</dbReference>
<dbReference type="InterPro" id="IPR052340">
    <property type="entry name" value="RNase_Y/CdgJ"/>
</dbReference>
<dbReference type="PANTHER" id="PTHR33525">
    <property type="match status" value="1"/>
</dbReference>
<protein>
    <recommendedName>
        <fullName evidence="5">Diguanylate phosphodiesterase</fullName>
    </recommendedName>
</protein>
<dbReference type="Gene3D" id="3.20.20.450">
    <property type="entry name" value="EAL domain"/>
    <property type="match status" value="1"/>
</dbReference>
<dbReference type="PROSITE" id="PS50883">
    <property type="entry name" value="EAL"/>
    <property type="match status" value="1"/>
</dbReference>